<feature type="domain" description="TonB-dependent receptor plug" evidence="8">
    <location>
        <begin position="111"/>
        <end position="238"/>
    </location>
</feature>
<reference evidence="9 10" key="1">
    <citation type="submission" date="2017-10" db="EMBL/GenBank/DDBJ databases">
        <title>Whole genome of Pedobacter ginsengisoli T01R-27 isolated from tomato rhizosphere.</title>
        <authorList>
            <person name="Weon H.-Y."/>
            <person name="Lee S.A."/>
            <person name="Sang M.K."/>
            <person name="Song J."/>
        </authorList>
    </citation>
    <scope>NUCLEOTIDE SEQUENCE [LARGE SCALE GENOMIC DNA]</scope>
    <source>
        <strain evidence="9 10">T01R-27</strain>
    </source>
</reference>
<dbReference type="Gene3D" id="2.170.130.10">
    <property type="entry name" value="TonB-dependent receptor, plug domain"/>
    <property type="match status" value="1"/>
</dbReference>
<evidence type="ECO:0000259" key="8">
    <source>
        <dbReference type="Pfam" id="PF07715"/>
    </source>
</evidence>
<comment type="similarity">
    <text evidence="7">Belongs to the TonB-dependent receptor family.</text>
</comment>
<evidence type="ECO:0000256" key="2">
    <source>
        <dbReference type="ARBA" id="ARBA00022448"/>
    </source>
</evidence>
<proteinExistence type="inferred from homology"/>
<dbReference type="InterPro" id="IPR023996">
    <property type="entry name" value="TonB-dep_OMP_SusC/RagA"/>
</dbReference>
<evidence type="ECO:0000313" key="9">
    <source>
        <dbReference type="EMBL" id="ATP55764.1"/>
    </source>
</evidence>
<evidence type="ECO:0000256" key="3">
    <source>
        <dbReference type="ARBA" id="ARBA00022452"/>
    </source>
</evidence>
<keyword evidence="4 7" id="KW-0812">Transmembrane</keyword>
<evidence type="ECO:0000256" key="6">
    <source>
        <dbReference type="ARBA" id="ARBA00023237"/>
    </source>
</evidence>
<evidence type="ECO:0000313" key="10">
    <source>
        <dbReference type="Proteomes" id="UP000223749"/>
    </source>
</evidence>
<keyword evidence="5 7" id="KW-0472">Membrane</keyword>
<comment type="subcellular location">
    <subcellularLocation>
        <location evidence="1 7">Cell outer membrane</location>
        <topology evidence="1 7">Multi-pass membrane protein</topology>
    </subcellularLocation>
</comment>
<evidence type="ECO:0000256" key="4">
    <source>
        <dbReference type="ARBA" id="ARBA00022692"/>
    </source>
</evidence>
<dbReference type="InterPro" id="IPR012910">
    <property type="entry name" value="Plug_dom"/>
</dbReference>
<name>A0A2D1U2M9_9SPHI</name>
<dbReference type="InterPro" id="IPR039426">
    <property type="entry name" value="TonB-dep_rcpt-like"/>
</dbReference>
<dbReference type="Gene3D" id="2.40.170.20">
    <property type="entry name" value="TonB-dependent receptor, beta-barrel domain"/>
    <property type="match status" value="1"/>
</dbReference>
<keyword evidence="2 7" id="KW-0813">Transport</keyword>
<dbReference type="Pfam" id="PF13715">
    <property type="entry name" value="CarbopepD_reg_2"/>
    <property type="match status" value="1"/>
</dbReference>
<dbReference type="InterPro" id="IPR008969">
    <property type="entry name" value="CarboxyPept-like_regulatory"/>
</dbReference>
<sequence length="1044" mass="113417">MIFTLTGITKSGYSQSTANRIITGVVADESGTTLPGASVVVKGTKTTALTNNDGKYSIMVASNASVLVFSYVGMTSKEVTVGSNSVINASLQSSTSTLADVVVIGYGTLRKSEVTSAISSVSQKDIKNLPVAGVDQALQGKVAGVTINNNGGQPGGGVSVRIRGLTSTGENNEPLYVIDGVPMNSKSSSLEQNFLGGGSGQTGQSVLATLNSADIETIDILKDASAQAIYGARGANGVVLINTKRGRANQGKITYDSYVGISEIPKKLSVMNLRQNAEYMNSLVLEVRGVPGSGMDSIAEFKNPSLLGAGTDWQDAIYRRGFTQSHQLGFSGGTEKTQFYFSGGYLNQEGTLIKTGFKRITLRANIDHQATKWLKTGITANLSRTNQQIGLSDGFDAVTSTVLYNSPVTPVKDVFGNYISTNVIGGSTFGNPNNPVALAALRDVSNQSSKAFGTVYADLNIIDGLTIRSEGNFDFNLSSDKAFQPYVQNAETKAVIISPARLREQRNNSLYWAIKNYANYNKTFGKHNIAATLGHEAQRSKYDYINANRDNLVLNIPNLNAGDAGDTQGIGSGAATWSMESVFARLNYNYDNRYAISGTIRRDGSSNFGPGHKWGTFPAVSASWTASNESFLKDNKYVNYLKLRLGYGEVGGQDAGSGNLYAANIRLFPIAPFGPGGLPDNVDNLLITWQSTNTYNAGLDLTTWNKRLEFSFDAYKKVTSDMLLATQLGAYSGLGTAWNDIKTPTTNDGRMTNTGFDIGLTSYNIQNNNFTWKTNIIFSKYKNILNRMNEPNATLPGTFDEYGTKSLVTLSQQGRPLGAFYGYVTDGLFRSQAELNNGIDYGLSIAPGSLWLGDIRFKDLNGDKVVDDKDVTVIGNPNPDFTYGFTNTFSYKGIDLSIFIYGSQGGDIFNYSRRQTEGLTSPYNNQLTTVLNRYSANNPNGDLPRYNQWHNNNNRISDRYIEDGSYLRIQNVALGYNLPKSLINKIKVSNARFYVSVQNLYTFTNYSGYDPELGALNNNIRFMNIDNGHYPVPRTFTIGTNIEF</sequence>
<evidence type="ECO:0000256" key="1">
    <source>
        <dbReference type="ARBA" id="ARBA00004571"/>
    </source>
</evidence>
<dbReference type="KEGG" id="pgs:CPT03_04415"/>
<organism evidence="9 10">
    <name type="scientific">Pedobacter ginsengisoli</name>
    <dbReference type="NCBI Taxonomy" id="363852"/>
    <lineage>
        <taxon>Bacteria</taxon>
        <taxon>Pseudomonadati</taxon>
        <taxon>Bacteroidota</taxon>
        <taxon>Sphingobacteriia</taxon>
        <taxon>Sphingobacteriales</taxon>
        <taxon>Sphingobacteriaceae</taxon>
        <taxon>Pedobacter</taxon>
    </lineage>
</organism>
<dbReference type="Gene3D" id="2.60.40.1120">
    <property type="entry name" value="Carboxypeptidase-like, regulatory domain"/>
    <property type="match status" value="1"/>
</dbReference>
<dbReference type="PROSITE" id="PS52016">
    <property type="entry name" value="TONB_DEPENDENT_REC_3"/>
    <property type="match status" value="1"/>
</dbReference>
<dbReference type="NCBIfam" id="TIGR04056">
    <property type="entry name" value="OMP_RagA_SusC"/>
    <property type="match status" value="1"/>
</dbReference>
<gene>
    <name evidence="9" type="ORF">CPT03_04415</name>
</gene>
<evidence type="ECO:0000256" key="7">
    <source>
        <dbReference type="PROSITE-ProRule" id="PRU01360"/>
    </source>
</evidence>
<dbReference type="AlphaFoldDB" id="A0A2D1U2M9"/>
<dbReference type="InterPro" id="IPR037066">
    <property type="entry name" value="Plug_dom_sf"/>
</dbReference>
<dbReference type="OrthoDB" id="9768177at2"/>
<dbReference type="Proteomes" id="UP000223749">
    <property type="component" value="Chromosome"/>
</dbReference>
<keyword evidence="3 7" id="KW-1134">Transmembrane beta strand</keyword>
<protein>
    <submittedName>
        <fullName evidence="9">SusC/RagA family TonB-linked outer membrane protein</fullName>
    </submittedName>
</protein>
<keyword evidence="10" id="KW-1185">Reference proteome</keyword>
<dbReference type="GO" id="GO:0009279">
    <property type="term" value="C:cell outer membrane"/>
    <property type="evidence" value="ECO:0007669"/>
    <property type="project" value="UniProtKB-SubCell"/>
</dbReference>
<dbReference type="Pfam" id="PF07715">
    <property type="entry name" value="Plug"/>
    <property type="match status" value="1"/>
</dbReference>
<dbReference type="InterPro" id="IPR023997">
    <property type="entry name" value="TonB-dep_OMP_SusC/RagA_CS"/>
</dbReference>
<dbReference type="SUPFAM" id="SSF49464">
    <property type="entry name" value="Carboxypeptidase regulatory domain-like"/>
    <property type="match status" value="1"/>
</dbReference>
<dbReference type="EMBL" id="CP024091">
    <property type="protein sequence ID" value="ATP55764.1"/>
    <property type="molecule type" value="Genomic_DNA"/>
</dbReference>
<accession>A0A2D1U2M9</accession>
<keyword evidence="6 7" id="KW-0998">Cell outer membrane</keyword>
<evidence type="ECO:0000256" key="5">
    <source>
        <dbReference type="ARBA" id="ARBA00023136"/>
    </source>
</evidence>
<dbReference type="InterPro" id="IPR036942">
    <property type="entry name" value="Beta-barrel_TonB_sf"/>
</dbReference>
<dbReference type="NCBIfam" id="TIGR04057">
    <property type="entry name" value="SusC_RagA_signa"/>
    <property type="match status" value="1"/>
</dbReference>
<dbReference type="SUPFAM" id="SSF56935">
    <property type="entry name" value="Porins"/>
    <property type="match status" value="1"/>
</dbReference>